<protein>
    <recommendedName>
        <fullName evidence="13">ATP synthase subunit b</fullName>
    </recommendedName>
    <alternativeName>
        <fullName evidence="13">ATP synthase F(0) sector subunit b</fullName>
    </alternativeName>
    <alternativeName>
        <fullName evidence="13">ATPase subunit I</fullName>
    </alternativeName>
    <alternativeName>
        <fullName evidence="13">F-type ATPase subunit b</fullName>
        <shortName evidence="13">F-ATPase subunit b</shortName>
    </alternativeName>
</protein>
<reference evidence="15 16" key="1">
    <citation type="journal article" date="2014" name="Genome Biol. Evol.">
        <title>Molecular evolution of the substrate utilization strategies and putative virulence factors in mosquito-associated Spiroplasma species.</title>
        <authorList>
            <person name="Chang T.H."/>
            <person name="Lo W.S."/>
            <person name="Ku C."/>
            <person name="Chen L.L."/>
            <person name="Kuo C.H."/>
        </authorList>
    </citation>
    <scope>NUCLEOTIDE SEQUENCE [LARGE SCALE GENOMIC DNA]</scope>
    <source>
        <strain evidence="15">AES-1</strain>
    </source>
</reference>
<dbReference type="RefSeq" id="WP_025362644.1">
    <property type="nucleotide sequence ID" value="NZ_CP006681.1"/>
</dbReference>
<keyword evidence="10 13" id="KW-0066">ATP synthesis</keyword>
<keyword evidence="6 13" id="KW-0375">Hydrogen ion transport</keyword>
<comment type="function">
    <text evidence="13">Component of the F(0) channel, it forms part of the peripheral stalk, linking F(1) to F(0).</text>
</comment>
<dbReference type="Proteomes" id="UP000019267">
    <property type="component" value="Chromosome"/>
</dbReference>
<evidence type="ECO:0000256" key="4">
    <source>
        <dbReference type="ARBA" id="ARBA00022547"/>
    </source>
</evidence>
<dbReference type="GO" id="GO:0005886">
    <property type="term" value="C:plasma membrane"/>
    <property type="evidence" value="ECO:0007669"/>
    <property type="project" value="UniProtKB-SubCell"/>
</dbReference>
<comment type="function">
    <text evidence="11 13">F(1)F(0) ATP synthase produces ATP from ADP in the presence of a proton or sodium gradient. F-type ATPases consist of two structural domains, F(1) containing the extramembraneous catalytic core and F(0) containing the membrane proton channel, linked together by a central stalk and a peripheral stalk. During catalysis, ATP synthesis in the catalytic domain of F(1) is coupled via a rotary mechanism of the central stalk subunits to proton translocation.</text>
</comment>
<evidence type="ECO:0000256" key="13">
    <source>
        <dbReference type="HAMAP-Rule" id="MF_01398"/>
    </source>
</evidence>
<evidence type="ECO:0000256" key="5">
    <source>
        <dbReference type="ARBA" id="ARBA00022692"/>
    </source>
</evidence>
<dbReference type="Pfam" id="PF00430">
    <property type="entry name" value="ATP-synt_B"/>
    <property type="match status" value="1"/>
</dbReference>
<sequence>MLNLLASTPGIPEITKALFPNLPNFIAHVLSTIIIIIFLSKLVYKPFKKLVAERRRKINELLDDASSKQALANKDKKDAAKLLIKAREESKEILVQAKSEADVLKFDIIDTAKEEAQNIHEHAKQAIEFEKDEAQENIRQEIIDLAFMAAEKIMATNVNEDVNKKLIEEFLNKIDD</sequence>
<keyword evidence="9 13" id="KW-0472">Membrane</keyword>
<gene>
    <name evidence="13 15" type="primary">atpF</name>
    <name evidence="15" type="ORF">SCULI_v1c00570</name>
</gene>
<dbReference type="STRING" id="1276246.SCULI_v1c00570"/>
<dbReference type="InterPro" id="IPR005864">
    <property type="entry name" value="ATP_synth_F0_bsu_bac"/>
</dbReference>
<keyword evidence="4 13" id="KW-0138">CF(0)</keyword>
<dbReference type="HAMAP" id="MF_01398">
    <property type="entry name" value="ATP_synth_b_bprime"/>
    <property type="match status" value="1"/>
</dbReference>
<dbReference type="KEGG" id="scq:SCULI_v1c00570"/>
<dbReference type="PANTHER" id="PTHR33445">
    <property type="entry name" value="ATP SYNTHASE SUBUNIT B', CHLOROPLASTIC"/>
    <property type="match status" value="1"/>
</dbReference>
<evidence type="ECO:0000256" key="7">
    <source>
        <dbReference type="ARBA" id="ARBA00022989"/>
    </source>
</evidence>
<evidence type="ECO:0000256" key="2">
    <source>
        <dbReference type="ARBA" id="ARBA00022448"/>
    </source>
</evidence>
<proteinExistence type="inferred from homology"/>
<evidence type="ECO:0000256" key="11">
    <source>
        <dbReference type="ARBA" id="ARBA00025198"/>
    </source>
</evidence>
<feature type="transmembrane region" description="Helical" evidence="13">
    <location>
        <begin position="25"/>
        <end position="44"/>
    </location>
</feature>
<evidence type="ECO:0000256" key="14">
    <source>
        <dbReference type="RuleBase" id="RU003848"/>
    </source>
</evidence>
<name>W6A5J2_9MOLU</name>
<keyword evidence="16" id="KW-1185">Reference proteome</keyword>
<keyword evidence="2 13" id="KW-0813">Transport</keyword>
<dbReference type="CDD" id="cd06503">
    <property type="entry name" value="ATP-synt_Fo_b"/>
    <property type="match status" value="1"/>
</dbReference>
<evidence type="ECO:0000313" key="16">
    <source>
        <dbReference type="Proteomes" id="UP000019267"/>
    </source>
</evidence>
<keyword evidence="8 13" id="KW-0406">Ion transport</keyword>
<dbReference type="GO" id="GO:0046961">
    <property type="term" value="F:proton-transporting ATPase activity, rotational mechanism"/>
    <property type="evidence" value="ECO:0007669"/>
    <property type="project" value="TreeGrafter"/>
</dbReference>
<keyword evidence="5 13" id="KW-0812">Transmembrane</keyword>
<dbReference type="NCBIfam" id="TIGR01144">
    <property type="entry name" value="ATP_synt_b"/>
    <property type="match status" value="1"/>
</dbReference>
<keyword evidence="3 13" id="KW-1003">Cell membrane</keyword>
<organism evidence="15 16">
    <name type="scientific">Spiroplasma culicicola AES-1</name>
    <dbReference type="NCBI Taxonomy" id="1276246"/>
    <lineage>
        <taxon>Bacteria</taxon>
        <taxon>Bacillati</taxon>
        <taxon>Mycoplasmatota</taxon>
        <taxon>Mollicutes</taxon>
        <taxon>Entomoplasmatales</taxon>
        <taxon>Spiroplasmataceae</taxon>
        <taxon>Spiroplasma</taxon>
    </lineage>
</organism>
<dbReference type="SUPFAM" id="SSF81573">
    <property type="entry name" value="F1F0 ATP synthase subunit B, membrane domain"/>
    <property type="match status" value="1"/>
</dbReference>
<dbReference type="GO" id="GO:0045259">
    <property type="term" value="C:proton-transporting ATP synthase complex"/>
    <property type="evidence" value="ECO:0007669"/>
    <property type="project" value="UniProtKB-KW"/>
</dbReference>
<evidence type="ECO:0000256" key="3">
    <source>
        <dbReference type="ARBA" id="ARBA00022475"/>
    </source>
</evidence>
<dbReference type="PANTHER" id="PTHR33445:SF1">
    <property type="entry name" value="ATP SYNTHASE SUBUNIT B"/>
    <property type="match status" value="1"/>
</dbReference>
<comment type="similarity">
    <text evidence="1 13 14">Belongs to the ATPase B chain family.</text>
</comment>
<evidence type="ECO:0000256" key="12">
    <source>
        <dbReference type="ARBA" id="ARBA00037847"/>
    </source>
</evidence>
<dbReference type="OrthoDB" id="399036at2"/>
<evidence type="ECO:0000256" key="10">
    <source>
        <dbReference type="ARBA" id="ARBA00023310"/>
    </source>
</evidence>
<dbReference type="AlphaFoldDB" id="W6A5J2"/>
<evidence type="ECO:0000313" key="15">
    <source>
        <dbReference type="EMBL" id="AHI52398.1"/>
    </source>
</evidence>
<accession>W6A5J2</accession>
<dbReference type="HOGENOM" id="CLU_079215_4_3_14"/>
<dbReference type="GO" id="GO:0012505">
    <property type="term" value="C:endomembrane system"/>
    <property type="evidence" value="ECO:0007669"/>
    <property type="project" value="UniProtKB-SubCell"/>
</dbReference>
<comment type="subunit">
    <text evidence="13">F-type ATPases have 2 components, F(1) - the catalytic core - and F(0) - the membrane proton channel. F(1) has five subunits: alpha(3), beta(3), gamma(1), delta(1), epsilon(1). F(0) has three main subunits: a(1), b(2) and c(10-14). The alpha and beta chains form an alternating ring which encloses part of the gamma chain. F(1) is attached to F(0) by a central stalk formed by the gamma and epsilon chains, while a peripheral stalk is formed by the delta and b chains.</text>
</comment>
<evidence type="ECO:0000256" key="9">
    <source>
        <dbReference type="ARBA" id="ARBA00023136"/>
    </source>
</evidence>
<dbReference type="InterPro" id="IPR028987">
    <property type="entry name" value="ATP_synth_B-like_membr_sf"/>
</dbReference>
<dbReference type="EMBL" id="CP006681">
    <property type="protein sequence ID" value="AHI52398.1"/>
    <property type="molecule type" value="Genomic_DNA"/>
</dbReference>
<evidence type="ECO:0000256" key="8">
    <source>
        <dbReference type="ARBA" id="ARBA00023065"/>
    </source>
</evidence>
<evidence type="ECO:0000256" key="6">
    <source>
        <dbReference type="ARBA" id="ARBA00022781"/>
    </source>
</evidence>
<comment type="subcellular location">
    <subcellularLocation>
        <location evidence="13">Cell membrane</location>
        <topology evidence="13">Single-pass membrane protein</topology>
    </subcellularLocation>
    <subcellularLocation>
        <location evidence="12">Endomembrane system</location>
        <topology evidence="12">Single-pass membrane protein</topology>
    </subcellularLocation>
</comment>
<dbReference type="GO" id="GO:0046933">
    <property type="term" value="F:proton-transporting ATP synthase activity, rotational mechanism"/>
    <property type="evidence" value="ECO:0007669"/>
    <property type="project" value="UniProtKB-UniRule"/>
</dbReference>
<dbReference type="eggNOG" id="COG0711">
    <property type="taxonomic scope" value="Bacteria"/>
</dbReference>
<evidence type="ECO:0000256" key="1">
    <source>
        <dbReference type="ARBA" id="ARBA00005513"/>
    </source>
</evidence>
<dbReference type="InterPro" id="IPR002146">
    <property type="entry name" value="ATP_synth_b/b'su_bac/chlpt"/>
</dbReference>
<dbReference type="PATRIC" id="fig|1276246.3.peg.55"/>
<dbReference type="InterPro" id="IPR050059">
    <property type="entry name" value="ATP_synthase_B_chain"/>
</dbReference>
<keyword evidence="7 13" id="KW-1133">Transmembrane helix</keyword>